<organism evidence="2 3">
    <name type="scientific">Pedobacter puniceum</name>
    <dbReference type="NCBI Taxonomy" id="2666136"/>
    <lineage>
        <taxon>Bacteria</taxon>
        <taxon>Pseudomonadati</taxon>
        <taxon>Bacteroidota</taxon>
        <taxon>Sphingobacteriia</taxon>
        <taxon>Sphingobacteriales</taxon>
        <taxon>Sphingobacteriaceae</taxon>
        <taxon>Pedobacter</taxon>
    </lineage>
</organism>
<dbReference type="RefSeq" id="WP_154287921.1">
    <property type="nucleotide sequence ID" value="NZ_WKJI01000003.1"/>
</dbReference>
<keyword evidence="3" id="KW-1185">Reference proteome</keyword>
<dbReference type="NCBIfam" id="TIGR03519">
    <property type="entry name" value="T9SS_PorP_fam"/>
    <property type="match status" value="1"/>
</dbReference>
<feature type="chain" id="PRO_5029708177" evidence="1">
    <location>
        <begin position="20"/>
        <end position="306"/>
    </location>
</feature>
<keyword evidence="1" id="KW-0732">Signal</keyword>
<dbReference type="Proteomes" id="UP000462931">
    <property type="component" value="Unassembled WGS sequence"/>
</dbReference>
<evidence type="ECO:0000313" key="2">
    <source>
        <dbReference type="EMBL" id="MRX47803.1"/>
    </source>
</evidence>
<reference evidence="2 3" key="1">
    <citation type="submission" date="2019-11" db="EMBL/GenBank/DDBJ databases">
        <authorList>
            <person name="Cheng Q."/>
            <person name="Yang Z."/>
        </authorList>
    </citation>
    <scope>NUCLEOTIDE SEQUENCE [LARGE SCALE GENOMIC DNA]</scope>
    <source>
        <strain evidence="2 3">HX-22-1</strain>
    </source>
</reference>
<evidence type="ECO:0000256" key="1">
    <source>
        <dbReference type="SAM" id="SignalP"/>
    </source>
</evidence>
<dbReference type="AlphaFoldDB" id="A0A7K0FPK1"/>
<evidence type="ECO:0000313" key="3">
    <source>
        <dbReference type="Proteomes" id="UP000462931"/>
    </source>
</evidence>
<comment type="caution">
    <text evidence="2">The sequence shown here is derived from an EMBL/GenBank/DDBJ whole genome shotgun (WGS) entry which is preliminary data.</text>
</comment>
<dbReference type="EMBL" id="WKJI01000003">
    <property type="protein sequence ID" value="MRX47803.1"/>
    <property type="molecule type" value="Genomic_DNA"/>
</dbReference>
<gene>
    <name evidence="2" type="ORF">GJJ64_11410</name>
</gene>
<name>A0A7K0FPK1_9SPHI</name>
<dbReference type="Pfam" id="PF11751">
    <property type="entry name" value="PorP_SprF"/>
    <property type="match status" value="1"/>
</dbReference>
<dbReference type="InterPro" id="IPR019861">
    <property type="entry name" value="PorP/SprF_Bacteroidetes"/>
</dbReference>
<accession>A0A7K0FPK1</accession>
<proteinExistence type="predicted"/>
<feature type="signal peptide" evidence="1">
    <location>
        <begin position="1"/>
        <end position="19"/>
    </location>
</feature>
<protein>
    <submittedName>
        <fullName evidence="2">Type IX secretion system membrane protein PorP/SprF</fullName>
    </submittedName>
</protein>
<sequence>MRLLLLVLLQVLLVLGVQAQQEAMYTQYMFNTLAINPAYPTLDESLSVTALSRHQWVGFKGAPNTQTISIHSPLGTSETFIGGLLINDQIGEVIKETGGYITLAQRVQVGYESYLAVGINGGLSSFRANFSENYPYSPESFNDPAFQNVSNLRGNFGVGVMLFSSKYYVGLSSPHFYNRELSDFGQPSIAGRYKPHFLLQAGYLINLSDILKLKPNILAKYVNGSPLQFDINANMLVSDRLWLGVSYRTLDSFDAMASFFVNPDFQVGYAYDFTNTRLATVQKGTHEIMVKFRMPVFGRDHTACYF</sequence>